<evidence type="ECO:0000256" key="8">
    <source>
        <dbReference type="ARBA" id="ARBA00023033"/>
    </source>
</evidence>
<evidence type="ECO:0000256" key="6">
    <source>
        <dbReference type="ARBA" id="ARBA00023002"/>
    </source>
</evidence>
<evidence type="ECO:0000256" key="5">
    <source>
        <dbReference type="ARBA" id="ARBA00022723"/>
    </source>
</evidence>
<dbReference type="CDD" id="cd11065">
    <property type="entry name" value="CYP64-like"/>
    <property type="match status" value="1"/>
</dbReference>
<keyword evidence="6 10" id="KW-0560">Oxidoreductase</keyword>
<dbReference type="PRINTS" id="PR00463">
    <property type="entry name" value="EP450I"/>
</dbReference>
<dbReference type="Proteomes" id="UP000053558">
    <property type="component" value="Unassembled WGS sequence"/>
</dbReference>
<proteinExistence type="inferred from homology"/>
<accession>A0A5M3MYZ4</accession>
<evidence type="ECO:0000256" key="10">
    <source>
        <dbReference type="RuleBase" id="RU000461"/>
    </source>
</evidence>
<dbReference type="InterPro" id="IPR001128">
    <property type="entry name" value="Cyt_P450"/>
</dbReference>
<keyword evidence="5 9" id="KW-0479">Metal-binding</keyword>
<evidence type="ECO:0000256" key="2">
    <source>
        <dbReference type="ARBA" id="ARBA00005179"/>
    </source>
</evidence>
<dbReference type="Pfam" id="PF00067">
    <property type="entry name" value="p450"/>
    <property type="match status" value="1"/>
</dbReference>
<comment type="caution">
    <text evidence="11">The sequence shown here is derived from an EMBL/GenBank/DDBJ whole genome shotgun (WGS) entry which is preliminary data.</text>
</comment>
<dbReference type="InterPro" id="IPR050364">
    <property type="entry name" value="Cytochrome_P450_fung"/>
</dbReference>
<dbReference type="OMA" id="XTANIIC"/>
<dbReference type="InterPro" id="IPR017972">
    <property type="entry name" value="Cyt_P450_CS"/>
</dbReference>
<evidence type="ECO:0000313" key="11">
    <source>
        <dbReference type="EMBL" id="EIW84360.1"/>
    </source>
</evidence>
<comment type="cofactor">
    <cofactor evidence="1 9">
        <name>heme</name>
        <dbReference type="ChEBI" id="CHEBI:30413"/>
    </cofactor>
</comment>
<organism evidence="11 12">
    <name type="scientific">Coniophora puteana (strain RWD-64-598)</name>
    <name type="common">Brown rot fungus</name>
    <dbReference type="NCBI Taxonomy" id="741705"/>
    <lineage>
        <taxon>Eukaryota</taxon>
        <taxon>Fungi</taxon>
        <taxon>Dikarya</taxon>
        <taxon>Basidiomycota</taxon>
        <taxon>Agaricomycotina</taxon>
        <taxon>Agaricomycetes</taxon>
        <taxon>Agaricomycetidae</taxon>
        <taxon>Boletales</taxon>
        <taxon>Coniophorineae</taxon>
        <taxon>Coniophoraceae</taxon>
        <taxon>Coniophora</taxon>
    </lineage>
</organism>
<dbReference type="AlphaFoldDB" id="A0A5M3MYZ4"/>
<dbReference type="RefSeq" id="XP_007766075.1">
    <property type="nucleotide sequence ID" value="XM_007767885.1"/>
</dbReference>
<dbReference type="KEGG" id="cput:CONPUDRAFT_142674"/>
<evidence type="ECO:0000256" key="4">
    <source>
        <dbReference type="ARBA" id="ARBA00022617"/>
    </source>
</evidence>
<name>A0A5M3MYZ4_CONPW</name>
<dbReference type="InterPro" id="IPR002401">
    <property type="entry name" value="Cyt_P450_E_grp-I"/>
</dbReference>
<comment type="similarity">
    <text evidence="3 10">Belongs to the cytochrome P450 family.</text>
</comment>
<dbReference type="GeneID" id="19201775"/>
<evidence type="ECO:0000313" key="12">
    <source>
        <dbReference type="Proteomes" id="UP000053558"/>
    </source>
</evidence>
<dbReference type="OrthoDB" id="2789670at2759"/>
<dbReference type="PRINTS" id="PR00385">
    <property type="entry name" value="P450"/>
</dbReference>
<dbReference type="GO" id="GO:0005506">
    <property type="term" value="F:iron ion binding"/>
    <property type="evidence" value="ECO:0007669"/>
    <property type="project" value="InterPro"/>
</dbReference>
<dbReference type="PROSITE" id="PS00086">
    <property type="entry name" value="CYTOCHROME_P450"/>
    <property type="match status" value="1"/>
</dbReference>
<reference evidence="12" key="1">
    <citation type="journal article" date="2012" name="Science">
        <title>The Paleozoic origin of enzymatic lignin decomposition reconstructed from 31 fungal genomes.</title>
        <authorList>
            <person name="Floudas D."/>
            <person name="Binder M."/>
            <person name="Riley R."/>
            <person name="Barry K."/>
            <person name="Blanchette R.A."/>
            <person name="Henrissat B."/>
            <person name="Martinez A.T."/>
            <person name="Otillar R."/>
            <person name="Spatafora J.W."/>
            <person name="Yadav J.S."/>
            <person name="Aerts A."/>
            <person name="Benoit I."/>
            <person name="Boyd A."/>
            <person name="Carlson A."/>
            <person name="Copeland A."/>
            <person name="Coutinho P.M."/>
            <person name="de Vries R.P."/>
            <person name="Ferreira P."/>
            <person name="Findley K."/>
            <person name="Foster B."/>
            <person name="Gaskell J."/>
            <person name="Glotzer D."/>
            <person name="Gorecki P."/>
            <person name="Heitman J."/>
            <person name="Hesse C."/>
            <person name="Hori C."/>
            <person name="Igarashi K."/>
            <person name="Jurgens J.A."/>
            <person name="Kallen N."/>
            <person name="Kersten P."/>
            <person name="Kohler A."/>
            <person name="Kuees U."/>
            <person name="Kumar T.K.A."/>
            <person name="Kuo A."/>
            <person name="LaButti K."/>
            <person name="Larrondo L.F."/>
            <person name="Lindquist E."/>
            <person name="Ling A."/>
            <person name="Lombard V."/>
            <person name="Lucas S."/>
            <person name="Lundell T."/>
            <person name="Martin R."/>
            <person name="McLaughlin D.J."/>
            <person name="Morgenstern I."/>
            <person name="Morin E."/>
            <person name="Murat C."/>
            <person name="Nagy L.G."/>
            <person name="Nolan M."/>
            <person name="Ohm R.A."/>
            <person name="Patyshakuliyeva A."/>
            <person name="Rokas A."/>
            <person name="Ruiz-Duenas F.J."/>
            <person name="Sabat G."/>
            <person name="Salamov A."/>
            <person name="Samejima M."/>
            <person name="Schmutz J."/>
            <person name="Slot J.C."/>
            <person name="St John F."/>
            <person name="Stenlid J."/>
            <person name="Sun H."/>
            <person name="Sun S."/>
            <person name="Syed K."/>
            <person name="Tsang A."/>
            <person name="Wiebenga A."/>
            <person name="Young D."/>
            <person name="Pisabarro A."/>
            <person name="Eastwood D.C."/>
            <person name="Martin F."/>
            <person name="Cullen D."/>
            <person name="Grigoriev I.V."/>
            <person name="Hibbett D.S."/>
        </authorList>
    </citation>
    <scope>NUCLEOTIDE SEQUENCE [LARGE SCALE GENOMIC DNA]</scope>
    <source>
        <strain evidence="12">RWD-64-598 SS2</strain>
    </source>
</reference>
<dbReference type="InterPro" id="IPR036396">
    <property type="entry name" value="Cyt_P450_sf"/>
</dbReference>
<keyword evidence="8 10" id="KW-0503">Monooxygenase</keyword>
<sequence>MSKVRTEPLSAKMHFAFKERCKQVKPPSSNTPIKEGQPIVFLWAIVKYTIAKLRGNHSLPSPPGPDQLPFLGAALQVDANSPWLTYAQWAAKYGDIVSCRFFDKQVVILNSERVADDLLERRSRIYSDRAEVSTIILSGWDFDFAFDRYGNDWRLHRRLFQQSFREQKVPDYQSTQRIAAHRLLINIGNNPAGNLWGLLSLCASSAILSTVYGYDVNTLEDPLFTINDKALETGSPLLTHEKSIIIDTFPFVKYLPIWFPGTSIVREILVAKHWSQLYVDFPYNFTMEKMRSNPTFPCALSETIRSSEESGQNIPEYNLKKFAATAFVGGAETSSSVLQTLIVVLLQNPGVQKRAQDDIRAVVGSNRLPTFEDRSLLPYIDAVIREAMRWSPVTPLGIPHFSVEDDVYEGYFIPKGTTLTANTWSMSRDPRRYPEPDTFRPERFLTKDGELNSDDVRFTFGWGRRVCPGRYSAFAAIWMAVASMLTAYTFERAQDDNGIEIEPIIEWSIGASRKPKPLPLRVVPRFSQSKLEQMVNDAHHD</sequence>
<keyword evidence="4 9" id="KW-0349">Heme</keyword>
<evidence type="ECO:0000256" key="1">
    <source>
        <dbReference type="ARBA" id="ARBA00001971"/>
    </source>
</evidence>
<dbReference type="Gene3D" id="1.10.630.10">
    <property type="entry name" value="Cytochrome P450"/>
    <property type="match status" value="1"/>
</dbReference>
<evidence type="ECO:0000256" key="7">
    <source>
        <dbReference type="ARBA" id="ARBA00023004"/>
    </source>
</evidence>
<dbReference type="GO" id="GO:0004497">
    <property type="term" value="F:monooxygenase activity"/>
    <property type="evidence" value="ECO:0007669"/>
    <property type="project" value="UniProtKB-KW"/>
</dbReference>
<evidence type="ECO:0000256" key="3">
    <source>
        <dbReference type="ARBA" id="ARBA00010617"/>
    </source>
</evidence>
<keyword evidence="7 9" id="KW-0408">Iron</keyword>
<keyword evidence="12" id="KW-1185">Reference proteome</keyword>
<dbReference type="PANTHER" id="PTHR46300:SF7">
    <property type="entry name" value="P450, PUTATIVE (EUROFUNG)-RELATED"/>
    <property type="match status" value="1"/>
</dbReference>
<protein>
    <submittedName>
        <fullName evidence="11">Cytochrome P450</fullName>
    </submittedName>
</protein>
<evidence type="ECO:0000256" key="9">
    <source>
        <dbReference type="PIRSR" id="PIRSR602401-1"/>
    </source>
</evidence>
<feature type="binding site" description="axial binding residue" evidence="9">
    <location>
        <position position="467"/>
    </location>
    <ligand>
        <name>heme</name>
        <dbReference type="ChEBI" id="CHEBI:30413"/>
    </ligand>
    <ligandPart>
        <name>Fe</name>
        <dbReference type="ChEBI" id="CHEBI:18248"/>
    </ligandPart>
</feature>
<dbReference type="GO" id="GO:0020037">
    <property type="term" value="F:heme binding"/>
    <property type="evidence" value="ECO:0007669"/>
    <property type="project" value="InterPro"/>
</dbReference>
<dbReference type="EMBL" id="JH711575">
    <property type="protein sequence ID" value="EIW84360.1"/>
    <property type="molecule type" value="Genomic_DNA"/>
</dbReference>
<dbReference type="PANTHER" id="PTHR46300">
    <property type="entry name" value="P450, PUTATIVE (EUROFUNG)-RELATED-RELATED"/>
    <property type="match status" value="1"/>
</dbReference>
<dbReference type="SUPFAM" id="SSF48264">
    <property type="entry name" value="Cytochrome P450"/>
    <property type="match status" value="1"/>
</dbReference>
<dbReference type="GO" id="GO:0016705">
    <property type="term" value="F:oxidoreductase activity, acting on paired donors, with incorporation or reduction of molecular oxygen"/>
    <property type="evidence" value="ECO:0007669"/>
    <property type="project" value="InterPro"/>
</dbReference>
<gene>
    <name evidence="11" type="ORF">CONPUDRAFT_142674</name>
</gene>
<comment type="pathway">
    <text evidence="2">Secondary metabolite biosynthesis.</text>
</comment>